<evidence type="ECO:0000313" key="3">
    <source>
        <dbReference type="Proteomes" id="UP001153269"/>
    </source>
</evidence>
<accession>A0A9N7Z8Z5</accession>
<organism evidence="2 3">
    <name type="scientific">Pleuronectes platessa</name>
    <name type="common">European plaice</name>
    <dbReference type="NCBI Taxonomy" id="8262"/>
    <lineage>
        <taxon>Eukaryota</taxon>
        <taxon>Metazoa</taxon>
        <taxon>Chordata</taxon>
        <taxon>Craniata</taxon>
        <taxon>Vertebrata</taxon>
        <taxon>Euteleostomi</taxon>
        <taxon>Actinopterygii</taxon>
        <taxon>Neopterygii</taxon>
        <taxon>Teleostei</taxon>
        <taxon>Neoteleostei</taxon>
        <taxon>Acanthomorphata</taxon>
        <taxon>Carangaria</taxon>
        <taxon>Pleuronectiformes</taxon>
        <taxon>Pleuronectoidei</taxon>
        <taxon>Pleuronectidae</taxon>
        <taxon>Pleuronectes</taxon>
    </lineage>
</organism>
<keyword evidence="3" id="KW-1185">Reference proteome</keyword>
<evidence type="ECO:0000256" key="1">
    <source>
        <dbReference type="SAM" id="MobiDB-lite"/>
    </source>
</evidence>
<feature type="compositionally biased region" description="Polar residues" evidence="1">
    <location>
        <begin position="28"/>
        <end position="37"/>
    </location>
</feature>
<sequence>MDHSCSQSAPSPNLEQSELSLAGPTADTKPTSHSQAAGKSETKRLCSQGRPQTTGDRETPGRAYSQRKASHYCCSNSLPGIILDRTEGAAGDLDRQRSNDGVPFVHSPKVISSINTSLNLEAWRDEATVTPPRLRRKANVGPCHTIWVHHAWCQVPCGDRQNALPDCHVTRGPGSSRCTCSNVAPNHMAPRNQLTPPLIASDKAGLGGTTGGVRARREQPAITQIPRDRSWVPRAALCALPLQRHRPRCVPTGPHQPHELV</sequence>
<feature type="region of interest" description="Disordered" evidence="1">
    <location>
        <begin position="1"/>
        <end position="67"/>
    </location>
</feature>
<feature type="compositionally biased region" description="Polar residues" evidence="1">
    <location>
        <begin position="1"/>
        <end position="19"/>
    </location>
</feature>
<dbReference type="EMBL" id="CADEAL010004155">
    <property type="protein sequence ID" value="CAB1453059.1"/>
    <property type="molecule type" value="Genomic_DNA"/>
</dbReference>
<dbReference type="Proteomes" id="UP001153269">
    <property type="component" value="Unassembled WGS sequence"/>
</dbReference>
<reference evidence="2" key="1">
    <citation type="submission" date="2020-03" db="EMBL/GenBank/DDBJ databases">
        <authorList>
            <person name="Weist P."/>
        </authorList>
    </citation>
    <scope>NUCLEOTIDE SEQUENCE</scope>
</reference>
<gene>
    <name evidence="2" type="ORF">PLEPLA_LOCUS40809</name>
</gene>
<evidence type="ECO:0000313" key="2">
    <source>
        <dbReference type="EMBL" id="CAB1453059.1"/>
    </source>
</evidence>
<comment type="caution">
    <text evidence="2">The sequence shown here is derived from an EMBL/GenBank/DDBJ whole genome shotgun (WGS) entry which is preliminary data.</text>
</comment>
<name>A0A9N7Z8Z5_PLEPL</name>
<protein>
    <submittedName>
        <fullName evidence="2">Uncharacterized protein</fullName>
    </submittedName>
</protein>
<proteinExistence type="predicted"/>
<dbReference type="AlphaFoldDB" id="A0A9N7Z8Z5"/>